<evidence type="ECO:0000313" key="11">
    <source>
        <dbReference type="Proteomes" id="UP000070700"/>
    </source>
</evidence>
<reference evidence="10 11" key="1">
    <citation type="submission" date="2015-10" db="EMBL/GenBank/DDBJ databases">
        <title>Full genome of DAOMC 229536 Phialocephala scopiformis, a fungal endophyte of spruce producing the potent anti-insectan compound rugulosin.</title>
        <authorList>
            <consortium name="DOE Joint Genome Institute"/>
            <person name="Walker A.K."/>
            <person name="Frasz S.L."/>
            <person name="Seifert K.A."/>
            <person name="Miller J.D."/>
            <person name="Mondo S.J."/>
            <person name="Labutti K."/>
            <person name="Lipzen A."/>
            <person name="Dockter R."/>
            <person name="Kennedy M."/>
            <person name="Grigoriev I.V."/>
            <person name="Spatafora J.W."/>
        </authorList>
    </citation>
    <scope>NUCLEOTIDE SEQUENCE [LARGE SCALE GENOMIC DNA]</scope>
    <source>
        <strain evidence="10 11">CBS 120377</strain>
    </source>
</reference>
<feature type="region of interest" description="Disordered" evidence="9">
    <location>
        <begin position="235"/>
        <end position="272"/>
    </location>
</feature>
<dbReference type="InterPro" id="IPR029063">
    <property type="entry name" value="SAM-dependent_MTases_sf"/>
</dbReference>
<dbReference type="GeneID" id="28826295"/>
<evidence type="ECO:0000256" key="4">
    <source>
        <dbReference type="ARBA" id="ARBA00022603"/>
    </source>
</evidence>
<feature type="compositionally biased region" description="Basic and acidic residues" evidence="9">
    <location>
        <begin position="80"/>
        <end position="106"/>
    </location>
</feature>
<proteinExistence type="inferred from homology"/>
<keyword evidence="4" id="KW-0489">Methyltransferase</keyword>
<dbReference type="SUPFAM" id="SSF53335">
    <property type="entry name" value="S-adenosyl-L-methionine-dependent methyltransferases"/>
    <property type="match status" value="1"/>
</dbReference>
<gene>
    <name evidence="10" type="ORF">LY89DRAFT_692602</name>
</gene>
<dbReference type="InParanoid" id="A0A132B1K5"/>
<evidence type="ECO:0000313" key="10">
    <source>
        <dbReference type="EMBL" id="KUJ06266.1"/>
    </source>
</evidence>
<feature type="compositionally biased region" description="Basic and acidic residues" evidence="9">
    <location>
        <begin position="251"/>
        <end position="261"/>
    </location>
</feature>
<sequence length="650" mass="72821">MRLSVCFARLYHNPTFAMFAVPGWSVDTKSLKTQTAKTSNKAKKGGDREDNGDVESRPSKKRKRTGKGNVDINPDNLAHMWERVIENKDADRRKGAEKRQKIKDTARAQAEPDTDEQSGRPTPLEEKISKQKSKNNERRGKLKLLQSRDGVDSAIEDELQSPAQEQPKNNKKREKKSKLLQSKDGVSSNVEDELQLQAQDTFMPETELEMDQRHDESESDMKELLVAPPTLTNEEKMKRDKKEKKRKKHYEKFIDHRESHTDAPSPAPISQHSTKEGLIMPKAPPATPLTPLQAEMRSKLISARFRHLNEQLYTTNSAESLTQFSTNSEMFLSYHEGFRNQVEVWPENPVHGYFDNIVLRGQILGPAHKGKKQKISIKAAVGAENASQNLTPLPRTGTCCTIADLGCGDATLAIRLQPFVKKLDLKIKSFDLQAPNPHVQIADIANLPLPDTSVDVAIFCLALMGTNWIDFIEEAFRILRWKGELWVAEIKSRFGRVASAGKKGKVVEHSVGNRKKVGKEGKKIQKRMEEDVNDAVAAVEVDGVEDRGGQTDVSAFVEVLKKRGFVLKGEGKEGDNGSKAVDLSNKMFVKMWFVKATTPIKGKGVPLPKGGEKHGLGETWTKKPKGKFIEEEQHVSSEAGVLKPCIYKQR</sequence>
<feature type="region of interest" description="Disordered" evidence="9">
    <location>
        <begin position="32"/>
        <end position="197"/>
    </location>
</feature>
<dbReference type="EMBL" id="KQ947449">
    <property type="protein sequence ID" value="KUJ06266.1"/>
    <property type="molecule type" value="Genomic_DNA"/>
</dbReference>
<dbReference type="PANTHER" id="PTHR12787:SF0">
    <property type="entry name" value="RIBOSOMAL RNA-PROCESSING PROTEIN 8"/>
    <property type="match status" value="1"/>
</dbReference>
<evidence type="ECO:0000256" key="7">
    <source>
        <dbReference type="ARBA" id="ARBA00023242"/>
    </source>
</evidence>
<feature type="compositionally biased region" description="Basic and acidic residues" evidence="9">
    <location>
        <begin position="123"/>
        <end position="139"/>
    </location>
</feature>
<evidence type="ECO:0000256" key="5">
    <source>
        <dbReference type="ARBA" id="ARBA00022679"/>
    </source>
</evidence>
<feature type="compositionally biased region" description="Basic residues" evidence="9">
    <location>
        <begin position="241"/>
        <end position="250"/>
    </location>
</feature>
<dbReference type="InterPro" id="IPR007823">
    <property type="entry name" value="RRP8"/>
</dbReference>
<feature type="compositionally biased region" description="Basic residues" evidence="9">
    <location>
        <begin position="169"/>
        <end position="178"/>
    </location>
</feature>
<evidence type="ECO:0000256" key="2">
    <source>
        <dbReference type="ARBA" id="ARBA00006301"/>
    </source>
</evidence>
<dbReference type="FunFam" id="1.10.10.2150:FF:000001">
    <property type="entry name" value="Ribosomal RNA-processing protein 8"/>
    <property type="match status" value="1"/>
</dbReference>
<name>A0A132B1K5_MOLSC</name>
<evidence type="ECO:0000256" key="6">
    <source>
        <dbReference type="ARBA" id="ARBA00022691"/>
    </source>
</evidence>
<accession>A0A132B1K5</accession>
<dbReference type="Proteomes" id="UP000070700">
    <property type="component" value="Unassembled WGS sequence"/>
</dbReference>
<dbReference type="InterPro" id="IPR042036">
    <property type="entry name" value="RRP8_N"/>
</dbReference>
<dbReference type="PANTHER" id="PTHR12787">
    <property type="entry name" value="RIBOSOMAL RNA-PROCESSING PROTEIN 8"/>
    <property type="match status" value="1"/>
</dbReference>
<organism evidence="10 11">
    <name type="scientific">Mollisia scopiformis</name>
    <name type="common">Conifer needle endophyte fungus</name>
    <name type="synonym">Phialocephala scopiformis</name>
    <dbReference type="NCBI Taxonomy" id="149040"/>
    <lineage>
        <taxon>Eukaryota</taxon>
        <taxon>Fungi</taxon>
        <taxon>Dikarya</taxon>
        <taxon>Ascomycota</taxon>
        <taxon>Pezizomycotina</taxon>
        <taxon>Leotiomycetes</taxon>
        <taxon>Helotiales</taxon>
        <taxon>Mollisiaceae</taxon>
        <taxon>Mollisia</taxon>
    </lineage>
</organism>
<dbReference type="Gene3D" id="3.40.50.150">
    <property type="entry name" value="Vaccinia Virus protein VP39"/>
    <property type="match status" value="1"/>
</dbReference>
<dbReference type="CDD" id="cd02440">
    <property type="entry name" value="AdoMet_MTases"/>
    <property type="match status" value="1"/>
</dbReference>
<keyword evidence="5" id="KW-0808">Transferase</keyword>
<dbReference type="GO" id="GO:0042273">
    <property type="term" value="P:ribosomal large subunit biogenesis"/>
    <property type="evidence" value="ECO:0007669"/>
    <property type="project" value="TreeGrafter"/>
</dbReference>
<comment type="similarity">
    <text evidence="2">Belongs to the methyltransferase superfamily. RRP8 family.</text>
</comment>
<dbReference type="STRING" id="149040.A0A132B1K5"/>
<dbReference type="KEGG" id="psco:LY89DRAFT_692602"/>
<evidence type="ECO:0000256" key="1">
    <source>
        <dbReference type="ARBA" id="ARBA00004604"/>
    </source>
</evidence>
<keyword evidence="3" id="KW-0698">rRNA processing</keyword>
<evidence type="ECO:0000256" key="8">
    <source>
        <dbReference type="ARBA" id="ARBA00076672"/>
    </source>
</evidence>
<dbReference type="GO" id="GO:0016433">
    <property type="term" value="F:rRNA (adenine) methyltransferase activity"/>
    <property type="evidence" value="ECO:0007669"/>
    <property type="project" value="UniProtKB-ARBA"/>
</dbReference>
<dbReference type="Gene3D" id="1.10.10.2150">
    <property type="entry name" value="Ribosomal RNA-processing protein 8, N-terminal domain"/>
    <property type="match status" value="1"/>
</dbReference>
<keyword evidence="7" id="KW-0539">Nucleus</keyword>
<dbReference type="OrthoDB" id="10258825at2759"/>
<evidence type="ECO:0000256" key="3">
    <source>
        <dbReference type="ARBA" id="ARBA00022552"/>
    </source>
</evidence>
<comment type="subcellular location">
    <subcellularLocation>
        <location evidence="1">Nucleus</location>
        <location evidence="1">Nucleolus</location>
    </subcellularLocation>
</comment>
<dbReference type="AlphaFoldDB" id="A0A132B1K5"/>
<dbReference type="GO" id="GO:0005730">
    <property type="term" value="C:nucleolus"/>
    <property type="evidence" value="ECO:0007669"/>
    <property type="project" value="UniProtKB-SubCell"/>
</dbReference>
<feature type="compositionally biased region" description="Basic and acidic residues" evidence="9">
    <location>
        <begin position="44"/>
        <end position="58"/>
    </location>
</feature>
<keyword evidence="11" id="KW-1185">Reference proteome</keyword>
<dbReference type="Pfam" id="PF05148">
    <property type="entry name" value="Methyltransf_8"/>
    <property type="match status" value="1"/>
</dbReference>
<dbReference type="RefSeq" id="XP_018060621.1">
    <property type="nucleotide sequence ID" value="XM_018216569.1"/>
</dbReference>
<protein>
    <recommendedName>
        <fullName evidence="8">Ribosomal RNA-processing protein 8</fullName>
    </recommendedName>
</protein>
<keyword evidence="6" id="KW-0949">S-adenosyl-L-methionine</keyword>
<evidence type="ECO:0000256" key="9">
    <source>
        <dbReference type="SAM" id="MobiDB-lite"/>
    </source>
</evidence>